<dbReference type="InterPro" id="IPR021136">
    <property type="entry name" value="Flagellar_hook_control-like_C"/>
</dbReference>
<sequence>MTITPLAPAPAAPAPGSTPTSAGRPGSAAAALFGLLVDQHLGTAEGAAPDPAAASATAASAATAPATTPATVPAAGPAGTPLAVPAAVTGAAGDTVEEDADDTAADADGSTPTAPDATASGGLAALAGFPVVALPVLSQTATPTQGGHDEPAGSRSEASGTVDASEPTGATVTSAVGTDPATAVVTGQSSAATPDQAITQTTGAPVVDPSATAPAPSASSAAGVSAAGLTPVVATTTTGGTTATPAPADAATRSAVLDQVLPALPRVVLRGDGTSRLTLKLHPADLGEVHVTVTVRGQEVDVTLAAGARAREALSEGSSRLRGLLEGIGHTTGQVVLRDLPGGSAPVQPAVGQQPAGTGPHAGGQSSGQAGGQGQADDRGQGFGRPAGLDGGPAGREGDSSTHLRPSGTVRHQPSAAAGIDVTI</sequence>
<evidence type="ECO:0000256" key="1">
    <source>
        <dbReference type="SAM" id="MobiDB-lite"/>
    </source>
</evidence>
<proteinExistence type="predicted"/>
<feature type="compositionally biased region" description="Low complexity" evidence="1">
    <location>
        <begin position="14"/>
        <end position="23"/>
    </location>
</feature>
<dbReference type="KEGG" id="nps:KRR39_01050"/>
<reference evidence="3" key="1">
    <citation type="submission" date="2021-06" db="EMBL/GenBank/DDBJ databases">
        <title>Complete genome sequence of Nocardioides sp. G188.</title>
        <authorList>
            <person name="Im W.-T."/>
        </authorList>
    </citation>
    <scope>NUCLEOTIDE SEQUENCE</scope>
    <source>
        <strain evidence="3">G188</strain>
    </source>
</reference>
<feature type="compositionally biased region" description="Low complexity" evidence="1">
    <location>
        <begin position="204"/>
        <end position="225"/>
    </location>
</feature>
<dbReference type="EMBL" id="CP077062">
    <property type="protein sequence ID" value="QWZ08492.1"/>
    <property type="molecule type" value="Genomic_DNA"/>
</dbReference>
<organism evidence="3 4">
    <name type="scientific">Nocardioides panacis</name>
    <dbReference type="NCBI Taxonomy" id="2849501"/>
    <lineage>
        <taxon>Bacteria</taxon>
        <taxon>Bacillati</taxon>
        <taxon>Actinomycetota</taxon>
        <taxon>Actinomycetes</taxon>
        <taxon>Propionibacteriales</taxon>
        <taxon>Nocardioidaceae</taxon>
        <taxon>Nocardioides</taxon>
    </lineage>
</organism>
<dbReference type="AlphaFoldDB" id="A0A975SYW4"/>
<feature type="compositionally biased region" description="Gly residues" evidence="1">
    <location>
        <begin position="381"/>
        <end position="395"/>
    </location>
</feature>
<feature type="compositionally biased region" description="Low complexity" evidence="1">
    <location>
        <begin position="106"/>
        <end position="119"/>
    </location>
</feature>
<feature type="compositionally biased region" description="Acidic residues" evidence="1">
    <location>
        <begin position="95"/>
        <end position="105"/>
    </location>
</feature>
<feature type="region of interest" description="Disordered" evidence="1">
    <location>
        <begin position="141"/>
        <end position="177"/>
    </location>
</feature>
<evidence type="ECO:0000313" key="4">
    <source>
        <dbReference type="Proteomes" id="UP000683575"/>
    </source>
</evidence>
<feature type="region of interest" description="Disordered" evidence="1">
    <location>
        <begin position="91"/>
        <end position="119"/>
    </location>
</feature>
<evidence type="ECO:0000259" key="2">
    <source>
        <dbReference type="Pfam" id="PF02120"/>
    </source>
</evidence>
<protein>
    <submittedName>
        <fullName evidence="3">Flagellar hook-length control protein FliK</fullName>
    </submittedName>
</protein>
<accession>A0A975SYW4</accession>
<keyword evidence="3" id="KW-0969">Cilium</keyword>
<evidence type="ECO:0000313" key="3">
    <source>
        <dbReference type="EMBL" id="QWZ08492.1"/>
    </source>
</evidence>
<dbReference type="Proteomes" id="UP000683575">
    <property type="component" value="Chromosome"/>
</dbReference>
<keyword evidence="3" id="KW-0966">Cell projection</keyword>
<feature type="domain" description="Flagellar hook-length control protein-like C-terminal" evidence="2">
    <location>
        <begin position="271"/>
        <end position="339"/>
    </location>
</feature>
<dbReference type="Pfam" id="PF02120">
    <property type="entry name" value="Flg_hook"/>
    <property type="match status" value="1"/>
</dbReference>
<feature type="region of interest" description="Disordered" evidence="1">
    <location>
        <begin position="202"/>
        <end position="225"/>
    </location>
</feature>
<name>A0A975SYW4_9ACTN</name>
<dbReference type="CDD" id="cd17470">
    <property type="entry name" value="T3SS_Flik_C"/>
    <property type="match status" value="1"/>
</dbReference>
<dbReference type="RefSeq" id="WP_216939982.1">
    <property type="nucleotide sequence ID" value="NZ_CP077062.1"/>
</dbReference>
<keyword evidence="4" id="KW-1185">Reference proteome</keyword>
<feature type="region of interest" description="Disordered" evidence="1">
    <location>
        <begin position="1"/>
        <end position="26"/>
    </location>
</feature>
<keyword evidence="3" id="KW-0282">Flagellum</keyword>
<feature type="compositionally biased region" description="Gly residues" evidence="1">
    <location>
        <begin position="360"/>
        <end position="374"/>
    </location>
</feature>
<feature type="region of interest" description="Disordered" evidence="1">
    <location>
        <begin position="338"/>
        <end position="424"/>
    </location>
</feature>
<gene>
    <name evidence="3" type="ORF">KRR39_01050</name>
</gene>